<proteinExistence type="predicted"/>
<dbReference type="Proteomes" id="UP000298652">
    <property type="component" value="Chromosome 7"/>
</dbReference>
<dbReference type="OMA" id="TSELAIW"/>
<dbReference type="EMBL" id="CM016558">
    <property type="protein sequence ID" value="TKW07048.1"/>
    <property type="molecule type" value="Genomic_DNA"/>
</dbReference>
<accession>A0A4U6TVA9</accession>
<reference evidence="1" key="1">
    <citation type="submission" date="2019-03" db="EMBL/GenBank/DDBJ databases">
        <title>WGS assembly of Setaria viridis.</title>
        <authorList>
            <person name="Huang P."/>
            <person name="Jenkins J."/>
            <person name="Grimwood J."/>
            <person name="Barry K."/>
            <person name="Healey A."/>
            <person name="Mamidi S."/>
            <person name="Sreedasyam A."/>
            <person name="Shu S."/>
            <person name="Feldman M."/>
            <person name="Wu J."/>
            <person name="Yu Y."/>
            <person name="Chen C."/>
            <person name="Johnson J."/>
            <person name="Rokhsar D."/>
            <person name="Baxter I."/>
            <person name="Schmutz J."/>
            <person name="Brutnell T."/>
            <person name="Kellogg E."/>
        </authorList>
    </citation>
    <scope>NUCLEOTIDE SEQUENCE [LARGE SCALE GENOMIC DNA]</scope>
</reference>
<sequence length="129" mass="14419">MGVPVPMKVLFETPSGFALFVFDGGLVNDENPLEIIWPTFVNSITAGPAIWLVEFQKVENKSTTGIDERVIQMIKRWYVGETLLVGKPEHKAAIEKELEIPCRCDEAAMEVMWGVENLLHILVPKGGRP</sequence>
<name>A0A4U6TVA9_SETVI</name>
<dbReference type="GO" id="GO:0032040">
    <property type="term" value="C:small-subunit processome"/>
    <property type="evidence" value="ECO:0007669"/>
    <property type="project" value="InterPro"/>
</dbReference>
<dbReference type="PANTHER" id="PTHR10894:SF24">
    <property type="entry name" value="OS02G0511800 PROTEIN"/>
    <property type="match status" value="1"/>
</dbReference>
<dbReference type="AlphaFoldDB" id="A0A4U6TVA9"/>
<organism evidence="1 2">
    <name type="scientific">Setaria viridis</name>
    <name type="common">Green bristlegrass</name>
    <name type="synonym">Setaria italica subsp. viridis</name>
    <dbReference type="NCBI Taxonomy" id="4556"/>
    <lineage>
        <taxon>Eukaryota</taxon>
        <taxon>Viridiplantae</taxon>
        <taxon>Streptophyta</taxon>
        <taxon>Embryophyta</taxon>
        <taxon>Tracheophyta</taxon>
        <taxon>Spermatophyta</taxon>
        <taxon>Magnoliopsida</taxon>
        <taxon>Liliopsida</taxon>
        <taxon>Poales</taxon>
        <taxon>Poaceae</taxon>
        <taxon>PACMAD clade</taxon>
        <taxon>Panicoideae</taxon>
        <taxon>Panicodae</taxon>
        <taxon>Paniceae</taxon>
        <taxon>Cenchrinae</taxon>
        <taxon>Setaria</taxon>
    </lineage>
</organism>
<dbReference type="GO" id="GO:0031428">
    <property type="term" value="C:box C/D methylation guide snoRNP complex"/>
    <property type="evidence" value="ECO:0007669"/>
    <property type="project" value="InterPro"/>
</dbReference>
<protein>
    <submittedName>
        <fullName evidence="1">Uncharacterized protein</fullName>
    </submittedName>
</protein>
<evidence type="ECO:0000313" key="1">
    <source>
        <dbReference type="EMBL" id="TKW07048.1"/>
    </source>
</evidence>
<evidence type="ECO:0000313" key="2">
    <source>
        <dbReference type="Proteomes" id="UP000298652"/>
    </source>
</evidence>
<dbReference type="InterPro" id="IPR045056">
    <property type="entry name" value="Nop56/Nop58"/>
</dbReference>
<dbReference type="PANTHER" id="PTHR10894">
    <property type="entry name" value="NUCLEOLAR PROTEIN 5 NUCLEOLAR PROTEIN NOP5 NOP58"/>
    <property type="match status" value="1"/>
</dbReference>
<dbReference type="GO" id="GO:0030515">
    <property type="term" value="F:snoRNA binding"/>
    <property type="evidence" value="ECO:0007669"/>
    <property type="project" value="InterPro"/>
</dbReference>
<keyword evidence="2" id="KW-1185">Reference proteome</keyword>
<gene>
    <name evidence="1" type="ORF">SEVIR_7G282000v2</name>
</gene>
<dbReference type="Gramene" id="TKW07048">
    <property type="protein sequence ID" value="TKW07048"/>
    <property type="gene ID" value="SEVIR_7G282000v2"/>
</dbReference>